<sequence length="357" mass="40640">MWLINCRTLVLEELVNHKEAKYAILSHTWEKGEEVQYGEFNNRGATGKRGWQKIGKTCQLALNDGCDFAWVDTCCIDKTSSAELTEAINSTFPWYSGSEVCYTYLADYDASDPDADMSESRWFTRGWTLQELIAPAQVRFYDKSWNPIGTKDILSQQLSLITGIGQEVLLASKNRHLEEILNQVPIARRMSWAAKRETTRIEDIAYCLIGIFGINLPLLYGEGERAFIRLQEEVVKNSNDLSLLAWKSPKDEIPTNLDRICGVFAQHPRDFQASDNLALINDIKFAPGFTLTNKGLKIHTQLCFDRTENLHVLDINCYDVVCPQNMLGIFLKHQGARIFARARPRVCSPPCQARRTH</sequence>
<evidence type="ECO:0000313" key="3">
    <source>
        <dbReference type="EMBL" id="CAF9929111.1"/>
    </source>
</evidence>
<dbReference type="Proteomes" id="UP000664203">
    <property type="component" value="Unassembled WGS sequence"/>
</dbReference>
<evidence type="ECO:0008006" key="5">
    <source>
        <dbReference type="Google" id="ProtNLM"/>
    </source>
</evidence>
<keyword evidence="4" id="KW-1185">Reference proteome</keyword>
<organism evidence="3 4">
    <name type="scientific">Alectoria fallacina</name>
    <dbReference type="NCBI Taxonomy" id="1903189"/>
    <lineage>
        <taxon>Eukaryota</taxon>
        <taxon>Fungi</taxon>
        <taxon>Dikarya</taxon>
        <taxon>Ascomycota</taxon>
        <taxon>Pezizomycotina</taxon>
        <taxon>Lecanoromycetes</taxon>
        <taxon>OSLEUM clade</taxon>
        <taxon>Lecanoromycetidae</taxon>
        <taxon>Lecanorales</taxon>
        <taxon>Lecanorineae</taxon>
        <taxon>Parmeliaceae</taxon>
        <taxon>Alectoria</taxon>
    </lineage>
</organism>
<dbReference type="PANTHER" id="PTHR10622:SF12">
    <property type="entry name" value="HET DOMAIN-CONTAINING PROTEIN"/>
    <property type="match status" value="1"/>
</dbReference>
<evidence type="ECO:0000259" key="2">
    <source>
        <dbReference type="Pfam" id="PF26640"/>
    </source>
</evidence>
<dbReference type="InterPro" id="IPR010730">
    <property type="entry name" value="HET"/>
</dbReference>
<evidence type="ECO:0000259" key="1">
    <source>
        <dbReference type="Pfam" id="PF06985"/>
    </source>
</evidence>
<feature type="domain" description="DUF8212" evidence="2">
    <location>
        <begin position="225"/>
        <end position="256"/>
    </location>
</feature>
<evidence type="ECO:0000313" key="4">
    <source>
        <dbReference type="Proteomes" id="UP000664203"/>
    </source>
</evidence>
<reference evidence="3" key="1">
    <citation type="submission" date="2021-03" db="EMBL/GenBank/DDBJ databases">
        <authorList>
            <person name="Tagirdzhanova G."/>
        </authorList>
    </citation>
    <scope>NUCLEOTIDE SEQUENCE</scope>
</reference>
<dbReference type="Pfam" id="PF06985">
    <property type="entry name" value="HET"/>
    <property type="match status" value="1"/>
</dbReference>
<name>A0A8H3FN65_9LECA</name>
<dbReference type="InterPro" id="IPR058525">
    <property type="entry name" value="DUF8212"/>
</dbReference>
<dbReference type="EMBL" id="CAJPDR010000262">
    <property type="protein sequence ID" value="CAF9929111.1"/>
    <property type="molecule type" value="Genomic_DNA"/>
</dbReference>
<protein>
    <recommendedName>
        <fullName evidence="5">Heterokaryon incompatibility domain-containing protein</fullName>
    </recommendedName>
</protein>
<dbReference type="Pfam" id="PF26640">
    <property type="entry name" value="DUF8212"/>
    <property type="match status" value="1"/>
</dbReference>
<dbReference type="OrthoDB" id="20872at2759"/>
<gene>
    <name evidence="3" type="ORF">ALECFALPRED_004251</name>
</gene>
<proteinExistence type="predicted"/>
<feature type="domain" description="Heterokaryon incompatibility" evidence="1">
    <location>
        <begin position="22"/>
        <end position="112"/>
    </location>
</feature>
<comment type="caution">
    <text evidence="3">The sequence shown here is derived from an EMBL/GenBank/DDBJ whole genome shotgun (WGS) entry which is preliminary data.</text>
</comment>
<dbReference type="PANTHER" id="PTHR10622">
    <property type="entry name" value="HET DOMAIN-CONTAINING PROTEIN"/>
    <property type="match status" value="1"/>
</dbReference>
<accession>A0A8H3FN65</accession>
<dbReference type="AlphaFoldDB" id="A0A8H3FN65"/>